<protein>
    <submittedName>
        <fullName evidence="3">NAD(P)-binding protein</fullName>
    </submittedName>
</protein>
<dbReference type="Pfam" id="PF13450">
    <property type="entry name" value="NAD_binding_8"/>
    <property type="match status" value="1"/>
</dbReference>
<dbReference type="PANTHER" id="PTHR13789:SF309">
    <property type="entry name" value="PUTATIVE (AFU_ORTHOLOGUE AFUA_6G14510)-RELATED"/>
    <property type="match status" value="1"/>
</dbReference>
<organism evidence="3 4">
    <name type="scientific">Saccharopolyspora oryzae</name>
    <dbReference type="NCBI Taxonomy" id="2997343"/>
    <lineage>
        <taxon>Bacteria</taxon>
        <taxon>Bacillati</taxon>
        <taxon>Actinomycetota</taxon>
        <taxon>Actinomycetes</taxon>
        <taxon>Pseudonocardiales</taxon>
        <taxon>Pseudonocardiaceae</taxon>
        <taxon>Saccharopolyspora</taxon>
    </lineage>
</organism>
<dbReference type="InterPro" id="IPR050493">
    <property type="entry name" value="FAD-dep_Monooxygenase_BioMet"/>
</dbReference>
<evidence type="ECO:0000256" key="1">
    <source>
        <dbReference type="ARBA" id="ARBA00023002"/>
    </source>
</evidence>
<evidence type="ECO:0000256" key="2">
    <source>
        <dbReference type="ARBA" id="ARBA00023033"/>
    </source>
</evidence>
<evidence type="ECO:0000313" key="3">
    <source>
        <dbReference type="EMBL" id="MDA3627066.1"/>
    </source>
</evidence>
<dbReference type="InterPro" id="IPR036188">
    <property type="entry name" value="FAD/NAD-bd_sf"/>
</dbReference>
<dbReference type="PRINTS" id="PR00420">
    <property type="entry name" value="RNGMNOXGNASE"/>
</dbReference>
<keyword evidence="1" id="KW-0560">Oxidoreductase</keyword>
<proteinExistence type="predicted"/>
<accession>A0ABT4UZC3</accession>
<dbReference type="RefSeq" id="WP_270949708.1">
    <property type="nucleotide sequence ID" value="NZ_JAQGLA010000023.1"/>
</dbReference>
<sequence>MAARIAVVGGGVGGLSSAILLARRGFEVEVFERDAPPPADLADVQSWPRPGAPQSHHPHVYLGLFRRLLRENLPDVLRDMHDHGVDELPFSGIRGPVEPGDEDLVMMAARRNTLEWALHRAVAGESRIRLHSGVSAQLAEPVDGVLTGVRTAAGVVDFDVVIDATGARSKVGQQYLETVSEAECGKVYNSRFYALRDGVQRPPLQHGSVTVVDGLGYGAALFAHDCGVFSIDIGRLPEDEALKKLRDPDAFDRVVALFDKFAPWFAAGNATPISDVVPMPGLRNVLRTLKPDAPRGYFPLGDRVCLTDPTFGRGLALALAHAVRLAETFSTADGDLTRLNARTTREQVEFVRPWFDDVVVQDVARTSLWRAAVKGESWQDLLADAPPNPFLMIDAEEHDPELGLAARRYVSMLTRTVDTTEVYERIQAIMELSEAGEQAASTAPTYTDVLAALDA</sequence>
<reference evidence="3 4" key="1">
    <citation type="submission" date="2022-11" db="EMBL/GenBank/DDBJ databases">
        <title>Draft genome sequence of Saccharopolyspora sp. WRP15-2 isolated from rhizosphere soils of wild rice in Thailand.</title>
        <authorList>
            <person name="Duangmal K."/>
            <person name="Kammanee S."/>
            <person name="Muangham S."/>
        </authorList>
    </citation>
    <scope>NUCLEOTIDE SEQUENCE [LARGE SCALE GENOMIC DNA]</scope>
    <source>
        <strain evidence="3 4">WRP15-2</strain>
    </source>
</reference>
<evidence type="ECO:0000313" key="4">
    <source>
        <dbReference type="Proteomes" id="UP001210380"/>
    </source>
</evidence>
<gene>
    <name evidence="3" type="ORF">OU415_16600</name>
</gene>
<keyword evidence="4" id="KW-1185">Reference proteome</keyword>
<name>A0ABT4UZC3_9PSEU</name>
<dbReference type="EMBL" id="JAQGLA010000023">
    <property type="protein sequence ID" value="MDA3627066.1"/>
    <property type="molecule type" value="Genomic_DNA"/>
</dbReference>
<comment type="caution">
    <text evidence="3">The sequence shown here is derived from an EMBL/GenBank/DDBJ whole genome shotgun (WGS) entry which is preliminary data.</text>
</comment>
<dbReference type="SUPFAM" id="SSF51905">
    <property type="entry name" value="FAD/NAD(P)-binding domain"/>
    <property type="match status" value="1"/>
</dbReference>
<keyword evidence="2" id="KW-0503">Monooxygenase</keyword>
<dbReference type="Gene3D" id="3.50.50.60">
    <property type="entry name" value="FAD/NAD(P)-binding domain"/>
    <property type="match status" value="1"/>
</dbReference>
<dbReference type="PANTHER" id="PTHR13789">
    <property type="entry name" value="MONOOXYGENASE"/>
    <property type="match status" value="1"/>
</dbReference>
<dbReference type="Proteomes" id="UP001210380">
    <property type="component" value="Unassembled WGS sequence"/>
</dbReference>